<evidence type="ECO:0000313" key="2">
    <source>
        <dbReference type="EMBL" id="KAK9793468.1"/>
    </source>
</evidence>
<evidence type="ECO:0000256" key="1">
    <source>
        <dbReference type="SAM" id="SignalP"/>
    </source>
</evidence>
<evidence type="ECO:0000313" key="3">
    <source>
        <dbReference type="Proteomes" id="UP001465755"/>
    </source>
</evidence>
<comment type="caution">
    <text evidence="2">The sequence shown here is derived from an EMBL/GenBank/DDBJ whole genome shotgun (WGS) entry which is preliminary data.</text>
</comment>
<dbReference type="EMBL" id="JALJOQ010000150">
    <property type="protein sequence ID" value="KAK9793468.1"/>
    <property type="molecule type" value="Genomic_DNA"/>
</dbReference>
<feature type="signal peptide" evidence="1">
    <location>
        <begin position="1"/>
        <end position="21"/>
    </location>
</feature>
<dbReference type="AlphaFoldDB" id="A0AAW1NST9"/>
<keyword evidence="3" id="KW-1185">Reference proteome</keyword>
<feature type="chain" id="PRO_5043530932" evidence="1">
    <location>
        <begin position="22"/>
        <end position="85"/>
    </location>
</feature>
<protein>
    <submittedName>
        <fullName evidence="2">Uncharacterized protein</fullName>
    </submittedName>
</protein>
<reference evidence="2 3" key="1">
    <citation type="journal article" date="2024" name="Nat. Commun.">
        <title>Phylogenomics reveals the evolutionary origins of lichenization in chlorophyte algae.</title>
        <authorList>
            <person name="Puginier C."/>
            <person name="Libourel C."/>
            <person name="Otte J."/>
            <person name="Skaloud P."/>
            <person name="Haon M."/>
            <person name="Grisel S."/>
            <person name="Petersen M."/>
            <person name="Berrin J.G."/>
            <person name="Delaux P.M."/>
            <person name="Dal Grande F."/>
            <person name="Keller J."/>
        </authorList>
    </citation>
    <scope>NUCLEOTIDE SEQUENCE [LARGE SCALE GENOMIC DNA]</scope>
    <source>
        <strain evidence="2 3">SAG 2036</strain>
    </source>
</reference>
<organism evidence="2 3">
    <name type="scientific">Symbiochloris irregularis</name>
    <dbReference type="NCBI Taxonomy" id="706552"/>
    <lineage>
        <taxon>Eukaryota</taxon>
        <taxon>Viridiplantae</taxon>
        <taxon>Chlorophyta</taxon>
        <taxon>core chlorophytes</taxon>
        <taxon>Trebouxiophyceae</taxon>
        <taxon>Trebouxiales</taxon>
        <taxon>Trebouxiaceae</taxon>
        <taxon>Symbiochloris</taxon>
    </lineage>
</organism>
<keyword evidence="1" id="KW-0732">Signal</keyword>
<proteinExistence type="predicted"/>
<sequence>MLSAAHLYAFPISLYLAAALGYQSVHTLVNELSLYASQTSGTTASSRGGARLFGIDPALKDASHARDSRGFTPCILTCKHRRQDV</sequence>
<gene>
    <name evidence="2" type="ORF">WJX73_002913</name>
</gene>
<accession>A0AAW1NST9</accession>
<name>A0AAW1NST9_9CHLO</name>
<dbReference type="Proteomes" id="UP001465755">
    <property type="component" value="Unassembled WGS sequence"/>
</dbReference>